<dbReference type="Proteomes" id="UP000509750">
    <property type="component" value="Chromosome"/>
</dbReference>
<reference evidence="3 4" key="1">
    <citation type="submission" date="2020-07" db="EMBL/GenBank/DDBJ databases">
        <title>Gai3-2, isolated from salt lake.</title>
        <authorList>
            <person name="Cui H."/>
            <person name="Shi X."/>
        </authorList>
    </citation>
    <scope>NUCLEOTIDE SEQUENCE [LARGE SCALE GENOMIC DNA]</scope>
    <source>
        <strain evidence="3 4">Gai3-2</strain>
    </source>
</reference>
<dbReference type="NCBIfam" id="TIGR00135">
    <property type="entry name" value="gatC"/>
    <property type="match status" value="1"/>
</dbReference>
<keyword evidence="3" id="KW-0808">Transferase</keyword>
<keyword evidence="1" id="KW-0648">Protein biosynthesis</keyword>
<dbReference type="PANTHER" id="PTHR15004:SF0">
    <property type="entry name" value="GLUTAMYL-TRNA(GLN) AMIDOTRANSFERASE SUBUNIT C, MITOCHONDRIAL"/>
    <property type="match status" value="1"/>
</dbReference>
<keyword evidence="1" id="KW-0067">ATP-binding</keyword>
<dbReference type="Pfam" id="PF02686">
    <property type="entry name" value="GatC"/>
    <property type="match status" value="1"/>
</dbReference>
<dbReference type="GO" id="GO:0050567">
    <property type="term" value="F:glutaminyl-tRNA synthase (glutamine-hydrolyzing) activity"/>
    <property type="evidence" value="ECO:0007669"/>
    <property type="project" value="UniProtKB-UniRule"/>
</dbReference>
<dbReference type="KEGG" id="halg:HUG10_02425"/>
<sequence>MTDTSDAGDAVDPAEVHHVAELVRVDLTDEEAASFAEQFTDVLSYFEALDEVPEVEDEPDLVNVMRTDEVREGLDQEEALANAPESEGGYFKGPRVS</sequence>
<keyword evidence="1" id="KW-0547">Nucleotide-binding</keyword>
<dbReference type="EC" id="6.3.5.-" evidence="1"/>
<dbReference type="EMBL" id="CP058529">
    <property type="protein sequence ID" value="QLG26463.1"/>
    <property type="molecule type" value="Genomic_DNA"/>
</dbReference>
<protein>
    <recommendedName>
        <fullName evidence="1">Aspartyl/glutamyl-tRNA(Asn/Gln) amidotransferase subunit C</fullName>
        <shortName evidence="1">Asp/Glu-ADT subunit C</shortName>
        <ecNumber evidence="1">6.3.5.-</ecNumber>
    </recommendedName>
</protein>
<evidence type="ECO:0000256" key="1">
    <source>
        <dbReference type="HAMAP-Rule" id="MF_00122"/>
    </source>
</evidence>
<dbReference type="GO" id="GO:0006412">
    <property type="term" value="P:translation"/>
    <property type="evidence" value="ECO:0007669"/>
    <property type="project" value="UniProtKB-UniRule"/>
</dbReference>
<dbReference type="OrthoDB" id="15210at2157"/>
<dbReference type="AlphaFoldDB" id="A0A7D5L2K7"/>
<dbReference type="PANTHER" id="PTHR15004">
    <property type="entry name" value="GLUTAMYL-TRNA(GLN) AMIDOTRANSFERASE SUBUNIT C, MITOCHONDRIAL"/>
    <property type="match status" value="1"/>
</dbReference>
<gene>
    <name evidence="1 3" type="primary">gatC</name>
    <name evidence="3" type="ORF">HUG10_02425</name>
</gene>
<evidence type="ECO:0000313" key="3">
    <source>
        <dbReference type="EMBL" id="QLG26463.1"/>
    </source>
</evidence>
<dbReference type="Gene3D" id="1.10.20.60">
    <property type="entry name" value="Glu-tRNAGln amidotransferase C subunit, N-terminal domain"/>
    <property type="match status" value="1"/>
</dbReference>
<proteinExistence type="inferred from homology"/>
<name>A0A7D5L2K7_9EURY</name>
<evidence type="ECO:0000256" key="2">
    <source>
        <dbReference type="SAM" id="MobiDB-lite"/>
    </source>
</evidence>
<comment type="catalytic activity">
    <reaction evidence="1">
        <text>L-aspartyl-tRNA(Asn) + L-glutamine + ATP + H2O = L-asparaginyl-tRNA(Asn) + L-glutamate + ADP + phosphate + 2 H(+)</text>
        <dbReference type="Rhea" id="RHEA:14513"/>
        <dbReference type="Rhea" id="RHEA-COMP:9674"/>
        <dbReference type="Rhea" id="RHEA-COMP:9677"/>
        <dbReference type="ChEBI" id="CHEBI:15377"/>
        <dbReference type="ChEBI" id="CHEBI:15378"/>
        <dbReference type="ChEBI" id="CHEBI:29985"/>
        <dbReference type="ChEBI" id="CHEBI:30616"/>
        <dbReference type="ChEBI" id="CHEBI:43474"/>
        <dbReference type="ChEBI" id="CHEBI:58359"/>
        <dbReference type="ChEBI" id="CHEBI:78515"/>
        <dbReference type="ChEBI" id="CHEBI:78516"/>
        <dbReference type="ChEBI" id="CHEBI:456216"/>
    </reaction>
</comment>
<dbReference type="SUPFAM" id="SSF141000">
    <property type="entry name" value="Glu-tRNAGln amidotransferase C subunit"/>
    <property type="match status" value="1"/>
</dbReference>
<dbReference type="InterPro" id="IPR036113">
    <property type="entry name" value="Asp/Glu-ADT_sf_sub_c"/>
</dbReference>
<dbReference type="GO" id="GO:0005524">
    <property type="term" value="F:ATP binding"/>
    <property type="evidence" value="ECO:0007669"/>
    <property type="project" value="UniProtKB-KW"/>
</dbReference>
<comment type="subunit">
    <text evidence="1">Heterotrimer of A, B and C subunits.</text>
</comment>
<comment type="similarity">
    <text evidence="1">Belongs to the GatC family.</text>
</comment>
<keyword evidence="1" id="KW-0436">Ligase</keyword>
<dbReference type="GO" id="GO:0006450">
    <property type="term" value="P:regulation of translational fidelity"/>
    <property type="evidence" value="ECO:0007669"/>
    <property type="project" value="InterPro"/>
</dbReference>
<accession>A0A7D5L2K7</accession>
<keyword evidence="4" id="KW-1185">Reference proteome</keyword>
<dbReference type="RefSeq" id="WP_179168038.1">
    <property type="nucleotide sequence ID" value="NZ_CP058529.1"/>
</dbReference>
<comment type="catalytic activity">
    <reaction evidence="1">
        <text>L-glutamyl-tRNA(Gln) + L-glutamine + ATP + H2O = L-glutaminyl-tRNA(Gln) + L-glutamate + ADP + phosphate + H(+)</text>
        <dbReference type="Rhea" id="RHEA:17521"/>
        <dbReference type="Rhea" id="RHEA-COMP:9681"/>
        <dbReference type="Rhea" id="RHEA-COMP:9684"/>
        <dbReference type="ChEBI" id="CHEBI:15377"/>
        <dbReference type="ChEBI" id="CHEBI:15378"/>
        <dbReference type="ChEBI" id="CHEBI:29985"/>
        <dbReference type="ChEBI" id="CHEBI:30616"/>
        <dbReference type="ChEBI" id="CHEBI:43474"/>
        <dbReference type="ChEBI" id="CHEBI:58359"/>
        <dbReference type="ChEBI" id="CHEBI:78520"/>
        <dbReference type="ChEBI" id="CHEBI:78521"/>
        <dbReference type="ChEBI" id="CHEBI:456216"/>
    </reaction>
</comment>
<dbReference type="InterPro" id="IPR003837">
    <property type="entry name" value="GatC"/>
</dbReference>
<dbReference type="GO" id="GO:0070681">
    <property type="term" value="P:glutaminyl-tRNAGln biosynthesis via transamidation"/>
    <property type="evidence" value="ECO:0007669"/>
    <property type="project" value="TreeGrafter"/>
</dbReference>
<dbReference type="GeneID" id="56027652"/>
<dbReference type="HAMAP" id="MF_00122">
    <property type="entry name" value="GatC"/>
    <property type="match status" value="1"/>
</dbReference>
<evidence type="ECO:0000313" key="4">
    <source>
        <dbReference type="Proteomes" id="UP000509750"/>
    </source>
</evidence>
<comment type="function">
    <text evidence="1">Allows the formation of correctly charged Asn-tRNA(Asn) or Gln-tRNA(Gln) through the transamidation of misacylated Asp-tRNA(Asn) or Glu-tRNA(Gln) in organisms which lack either or both of asparaginyl-tRNA or glutaminyl-tRNA synthetases. The reaction takes place in the presence of glutamine and ATP through an activated phospho-Asp-tRNA(Asn) or phospho-Glu-tRNA(Gln).</text>
</comment>
<organism evidence="3 4">
    <name type="scientific">Halorarum halophilum</name>
    <dbReference type="NCBI Taxonomy" id="2743090"/>
    <lineage>
        <taxon>Archaea</taxon>
        <taxon>Methanobacteriati</taxon>
        <taxon>Methanobacteriota</taxon>
        <taxon>Stenosarchaea group</taxon>
        <taxon>Halobacteria</taxon>
        <taxon>Halobacteriales</taxon>
        <taxon>Haloferacaceae</taxon>
        <taxon>Halorarum</taxon>
    </lineage>
</organism>
<dbReference type="GO" id="GO:0016740">
    <property type="term" value="F:transferase activity"/>
    <property type="evidence" value="ECO:0007669"/>
    <property type="project" value="UniProtKB-KW"/>
</dbReference>
<feature type="region of interest" description="Disordered" evidence="2">
    <location>
        <begin position="74"/>
        <end position="97"/>
    </location>
</feature>